<dbReference type="GO" id="GO:0016740">
    <property type="term" value="F:transferase activity"/>
    <property type="evidence" value="ECO:0007669"/>
    <property type="project" value="UniProtKB-KW"/>
</dbReference>
<proteinExistence type="predicted"/>
<evidence type="ECO:0000313" key="2">
    <source>
        <dbReference type="EMBL" id="GER39121.1"/>
    </source>
</evidence>
<dbReference type="AlphaFoldDB" id="A0A5A7Q2I1"/>
<comment type="caution">
    <text evidence="2">The sequence shown here is derived from an EMBL/GenBank/DDBJ whole genome shotgun (WGS) entry which is preliminary data.</text>
</comment>
<keyword evidence="2" id="KW-0808">Transferase</keyword>
<protein>
    <submittedName>
        <fullName evidence="2">N-acetyltransferase 9</fullName>
    </submittedName>
</protein>
<dbReference type="EMBL" id="BKCP01005572">
    <property type="protein sequence ID" value="GER39121.1"/>
    <property type="molecule type" value="Genomic_DNA"/>
</dbReference>
<organism evidence="2 3">
    <name type="scientific">Striga asiatica</name>
    <name type="common">Asiatic witchweed</name>
    <name type="synonym">Buchnera asiatica</name>
    <dbReference type="NCBI Taxonomy" id="4170"/>
    <lineage>
        <taxon>Eukaryota</taxon>
        <taxon>Viridiplantae</taxon>
        <taxon>Streptophyta</taxon>
        <taxon>Embryophyta</taxon>
        <taxon>Tracheophyta</taxon>
        <taxon>Spermatophyta</taxon>
        <taxon>Magnoliopsida</taxon>
        <taxon>eudicotyledons</taxon>
        <taxon>Gunneridae</taxon>
        <taxon>Pentapetalae</taxon>
        <taxon>asterids</taxon>
        <taxon>lamiids</taxon>
        <taxon>Lamiales</taxon>
        <taxon>Orobanchaceae</taxon>
        <taxon>Buchnereae</taxon>
        <taxon>Striga</taxon>
    </lineage>
</organism>
<keyword evidence="3" id="KW-1185">Reference proteome</keyword>
<sequence length="104" mass="11567">MQAPADRTKRLAVTSSMSPAQSASMDCFDATSTSFILADAEHWRSERKFVGEIFLDLYDLSDMCDEQHLHTKVADIFAKDDVYDPLGIKEREHKAKALAAMVGA</sequence>
<evidence type="ECO:0000313" key="3">
    <source>
        <dbReference type="Proteomes" id="UP000325081"/>
    </source>
</evidence>
<name>A0A5A7Q2I1_STRAF</name>
<gene>
    <name evidence="2" type="ORF">STAS_15725</name>
</gene>
<dbReference type="Proteomes" id="UP000325081">
    <property type="component" value="Unassembled WGS sequence"/>
</dbReference>
<reference evidence="3" key="1">
    <citation type="journal article" date="2019" name="Curr. Biol.">
        <title>Genome Sequence of Striga asiatica Provides Insight into the Evolution of Plant Parasitism.</title>
        <authorList>
            <person name="Yoshida S."/>
            <person name="Kim S."/>
            <person name="Wafula E.K."/>
            <person name="Tanskanen J."/>
            <person name="Kim Y.M."/>
            <person name="Honaas L."/>
            <person name="Yang Z."/>
            <person name="Spallek T."/>
            <person name="Conn C.E."/>
            <person name="Ichihashi Y."/>
            <person name="Cheong K."/>
            <person name="Cui S."/>
            <person name="Der J.P."/>
            <person name="Gundlach H."/>
            <person name="Jiao Y."/>
            <person name="Hori C."/>
            <person name="Ishida J.K."/>
            <person name="Kasahara H."/>
            <person name="Kiba T."/>
            <person name="Kim M.S."/>
            <person name="Koo N."/>
            <person name="Laohavisit A."/>
            <person name="Lee Y.H."/>
            <person name="Lumba S."/>
            <person name="McCourt P."/>
            <person name="Mortimer J.C."/>
            <person name="Mutuku J.M."/>
            <person name="Nomura T."/>
            <person name="Sasaki-Sekimoto Y."/>
            <person name="Seto Y."/>
            <person name="Wang Y."/>
            <person name="Wakatake T."/>
            <person name="Sakakibara H."/>
            <person name="Demura T."/>
            <person name="Yamaguchi S."/>
            <person name="Yoneyama K."/>
            <person name="Manabe R.I."/>
            <person name="Nelson D.C."/>
            <person name="Schulman A.H."/>
            <person name="Timko M.P."/>
            <person name="dePamphilis C.W."/>
            <person name="Choi D."/>
            <person name="Shirasu K."/>
        </authorList>
    </citation>
    <scope>NUCLEOTIDE SEQUENCE [LARGE SCALE GENOMIC DNA]</scope>
    <source>
        <strain evidence="3">cv. UVA1</strain>
    </source>
</reference>
<feature type="region of interest" description="Disordered" evidence="1">
    <location>
        <begin position="1"/>
        <end position="20"/>
    </location>
</feature>
<accession>A0A5A7Q2I1</accession>
<evidence type="ECO:0000256" key="1">
    <source>
        <dbReference type="SAM" id="MobiDB-lite"/>
    </source>
</evidence>